<dbReference type="Proteomes" id="UP000241618">
    <property type="component" value="Unassembled WGS sequence"/>
</dbReference>
<evidence type="ECO:0000313" key="5">
    <source>
        <dbReference type="EMBL" id="PSU23951.1"/>
    </source>
</evidence>
<evidence type="ECO:0000256" key="3">
    <source>
        <dbReference type="SAM" id="Phobius"/>
    </source>
</evidence>
<evidence type="ECO:0000259" key="4">
    <source>
        <dbReference type="PROSITE" id="PS51755"/>
    </source>
</evidence>
<organism evidence="6 8">
    <name type="scientific">Photobacterium phosphoreum</name>
    <dbReference type="NCBI Taxonomy" id="659"/>
    <lineage>
        <taxon>Bacteria</taxon>
        <taxon>Pseudomonadati</taxon>
        <taxon>Pseudomonadota</taxon>
        <taxon>Gammaproteobacteria</taxon>
        <taxon>Vibrionales</taxon>
        <taxon>Vibrionaceae</taxon>
        <taxon>Photobacterium</taxon>
    </lineage>
</organism>
<protein>
    <submittedName>
        <fullName evidence="6">Transcriptional regulator</fullName>
    </submittedName>
</protein>
<keyword evidence="1 2" id="KW-0238">DNA-binding</keyword>
<dbReference type="PROSITE" id="PS51755">
    <property type="entry name" value="OMPR_PHOB"/>
    <property type="match status" value="1"/>
</dbReference>
<keyword evidence="7" id="KW-1185">Reference proteome</keyword>
<dbReference type="Gene3D" id="1.10.10.10">
    <property type="entry name" value="Winged helix-like DNA-binding domain superfamily/Winged helix DNA-binding domain"/>
    <property type="match status" value="1"/>
</dbReference>
<name>A0A2T3JMY0_PHOPO</name>
<keyword evidence="3" id="KW-0812">Transmembrane</keyword>
<keyword evidence="3" id="KW-0472">Membrane</keyword>
<evidence type="ECO:0000313" key="7">
    <source>
        <dbReference type="Proteomes" id="UP000241405"/>
    </source>
</evidence>
<dbReference type="Pfam" id="PF00486">
    <property type="entry name" value="Trans_reg_C"/>
    <property type="match status" value="1"/>
</dbReference>
<dbReference type="InterPro" id="IPR016032">
    <property type="entry name" value="Sig_transdc_resp-reg_C-effctor"/>
</dbReference>
<sequence length="421" mass="48708">MSNIEQIRFRTKVCFIASQGVLKTPESTLKLNLSEQYILSYLIENHSTPVTKDDLLKVGWPDRIVTEASLFQVIRALRVKLNEKTKGDVIETLPRVGYQIREFTREDVDLSEQKSNSTISKINKKTIISAIILTSTLLGSGAWYMYPPQTEPTHFLIEHDNIGNNNITFITQNLEQQLDLRNKTKEIFLQQINKYGKMTITNQRIYFYKSDDFYSIAWCQVTPKTNQCKPMTDFSYKVSPDKWTKFTHLFIDNTRIFREKVSLISDSVYEPLSIVYRSYISNYGIISKISNFYISPTDKKNVFDYSKVSFITNKKTSHYQALSLSAESLTIMNKKSQFISTLKITPKAFHWAYQDISKNKALIFLDDDNKSKSYGYNAIRYDYVVAAQKKLQLILGESTGLYWLHSGKNNPLTLLPTKIHP</sequence>
<dbReference type="SUPFAM" id="SSF46894">
    <property type="entry name" value="C-terminal effector domain of the bipartite response regulators"/>
    <property type="match status" value="1"/>
</dbReference>
<dbReference type="CDD" id="cd00383">
    <property type="entry name" value="trans_reg_C"/>
    <property type="match status" value="1"/>
</dbReference>
<dbReference type="Proteomes" id="UP000241405">
    <property type="component" value="Unassembled WGS sequence"/>
</dbReference>
<dbReference type="GO" id="GO:0006355">
    <property type="term" value="P:regulation of DNA-templated transcription"/>
    <property type="evidence" value="ECO:0007669"/>
    <property type="project" value="InterPro"/>
</dbReference>
<dbReference type="EMBL" id="PYMP01000014">
    <property type="protein sequence ID" value="PSU50397.1"/>
    <property type="molecule type" value="Genomic_DNA"/>
</dbReference>
<accession>A0A2T3JMY0</accession>
<feature type="transmembrane region" description="Helical" evidence="3">
    <location>
        <begin position="127"/>
        <end position="146"/>
    </location>
</feature>
<proteinExistence type="predicted"/>
<keyword evidence="3" id="KW-1133">Transmembrane helix</keyword>
<dbReference type="AlphaFoldDB" id="A0A2T3JMY0"/>
<feature type="domain" description="OmpR/PhoB-type" evidence="4">
    <location>
        <begin position="4"/>
        <end position="102"/>
    </location>
</feature>
<dbReference type="InterPro" id="IPR001867">
    <property type="entry name" value="OmpR/PhoB-type_DNA-bd"/>
</dbReference>
<evidence type="ECO:0000313" key="6">
    <source>
        <dbReference type="EMBL" id="PSU50397.1"/>
    </source>
</evidence>
<dbReference type="SMART" id="SM00862">
    <property type="entry name" value="Trans_reg_C"/>
    <property type="match status" value="1"/>
</dbReference>
<gene>
    <name evidence="6" type="ORF">C9J18_14505</name>
    <name evidence="5" type="ORF">CTM96_13790</name>
</gene>
<dbReference type="InterPro" id="IPR036388">
    <property type="entry name" value="WH-like_DNA-bd_sf"/>
</dbReference>
<feature type="DNA-binding region" description="OmpR/PhoB-type" evidence="2">
    <location>
        <begin position="4"/>
        <end position="102"/>
    </location>
</feature>
<dbReference type="GO" id="GO:0000160">
    <property type="term" value="P:phosphorelay signal transduction system"/>
    <property type="evidence" value="ECO:0007669"/>
    <property type="project" value="InterPro"/>
</dbReference>
<dbReference type="EMBL" id="PYMO01000014">
    <property type="protein sequence ID" value="PSU23951.1"/>
    <property type="molecule type" value="Genomic_DNA"/>
</dbReference>
<dbReference type="RefSeq" id="WP_107190839.1">
    <property type="nucleotide sequence ID" value="NZ_PYMN01000020.1"/>
</dbReference>
<evidence type="ECO:0000256" key="1">
    <source>
        <dbReference type="ARBA" id="ARBA00023125"/>
    </source>
</evidence>
<comment type="caution">
    <text evidence="6">The sequence shown here is derived from an EMBL/GenBank/DDBJ whole genome shotgun (WGS) entry which is preliminary data.</text>
</comment>
<dbReference type="GO" id="GO:0003677">
    <property type="term" value="F:DNA binding"/>
    <property type="evidence" value="ECO:0007669"/>
    <property type="project" value="UniProtKB-UniRule"/>
</dbReference>
<evidence type="ECO:0000256" key="2">
    <source>
        <dbReference type="PROSITE-ProRule" id="PRU01091"/>
    </source>
</evidence>
<evidence type="ECO:0000313" key="8">
    <source>
        <dbReference type="Proteomes" id="UP000241618"/>
    </source>
</evidence>
<reference evidence="7 8" key="1">
    <citation type="submission" date="2018-03" db="EMBL/GenBank/DDBJ databases">
        <title>Whole genome sequencing of Histamine producing bacteria.</title>
        <authorList>
            <person name="Butler K."/>
        </authorList>
    </citation>
    <scope>NUCLEOTIDE SEQUENCE [LARGE SCALE GENOMIC DNA]</scope>
    <source>
        <strain evidence="6 8">FS-6.1</strain>
        <strain evidence="5 7">FS-6.2</strain>
    </source>
</reference>